<dbReference type="EMBL" id="MEUF01000032">
    <property type="protein sequence ID" value="OGC35208.1"/>
    <property type="molecule type" value="Genomic_DNA"/>
</dbReference>
<evidence type="ECO:0008006" key="4">
    <source>
        <dbReference type="Google" id="ProtNLM"/>
    </source>
</evidence>
<dbReference type="GO" id="GO:0005509">
    <property type="term" value="F:calcium ion binding"/>
    <property type="evidence" value="ECO:0007669"/>
    <property type="project" value="InterPro"/>
</dbReference>
<evidence type="ECO:0000256" key="1">
    <source>
        <dbReference type="SAM" id="SignalP"/>
    </source>
</evidence>
<dbReference type="InterPro" id="IPR015919">
    <property type="entry name" value="Cadherin-like_sf"/>
</dbReference>
<gene>
    <name evidence="2" type="ORF">A2311_00365</name>
</gene>
<reference evidence="2 3" key="1">
    <citation type="journal article" date="2016" name="Nat. Commun.">
        <title>Thousands of microbial genomes shed light on interconnected biogeochemical processes in an aquifer system.</title>
        <authorList>
            <person name="Anantharaman K."/>
            <person name="Brown C.T."/>
            <person name="Hug L.A."/>
            <person name="Sharon I."/>
            <person name="Castelle C.J."/>
            <person name="Probst A.J."/>
            <person name="Thomas B.C."/>
            <person name="Singh A."/>
            <person name="Wilkins M.J."/>
            <person name="Karaoz U."/>
            <person name="Brodie E.L."/>
            <person name="Williams K.H."/>
            <person name="Hubbard S.S."/>
            <person name="Banfield J.F."/>
        </authorList>
    </citation>
    <scope>NUCLEOTIDE SEQUENCE [LARGE SCALE GENOMIC DNA]</scope>
</reference>
<evidence type="ECO:0000313" key="2">
    <source>
        <dbReference type="EMBL" id="OGC35208.1"/>
    </source>
</evidence>
<organism evidence="2 3">
    <name type="scientific">candidate division WOR-1 bacterium RIFOXYB2_FULL_48_7</name>
    <dbReference type="NCBI Taxonomy" id="1802583"/>
    <lineage>
        <taxon>Bacteria</taxon>
        <taxon>Bacillati</taxon>
        <taxon>Saganbacteria</taxon>
    </lineage>
</organism>
<name>A0A1F4TRC6_UNCSA</name>
<dbReference type="InterPro" id="IPR013783">
    <property type="entry name" value="Ig-like_fold"/>
</dbReference>
<comment type="caution">
    <text evidence="2">The sequence shown here is derived from an EMBL/GenBank/DDBJ whole genome shotgun (WGS) entry which is preliminary data.</text>
</comment>
<proteinExistence type="predicted"/>
<feature type="signal peptide" evidence="1">
    <location>
        <begin position="1"/>
        <end position="21"/>
    </location>
</feature>
<dbReference type="Pfam" id="PF05345">
    <property type="entry name" value="He_PIG"/>
    <property type="match status" value="1"/>
</dbReference>
<dbReference type="GO" id="GO:0016020">
    <property type="term" value="C:membrane"/>
    <property type="evidence" value="ECO:0007669"/>
    <property type="project" value="InterPro"/>
</dbReference>
<evidence type="ECO:0000313" key="3">
    <source>
        <dbReference type="Proteomes" id="UP000178951"/>
    </source>
</evidence>
<dbReference type="SUPFAM" id="SSF49313">
    <property type="entry name" value="Cadherin-like"/>
    <property type="match status" value="1"/>
</dbReference>
<accession>A0A1F4TRC6</accession>
<feature type="chain" id="PRO_5009514658" description="Dystroglycan-type cadherin-like domain-containing protein" evidence="1">
    <location>
        <begin position="22"/>
        <end position="558"/>
    </location>
</feature>
<dbReference type="Proteomes" id="UP000178951">
    <property type="component" value="Unassembled WGS sequence"/>
</dbReference>
<protein>
    <recommendedName>
        <fullName evidence="4">Dystroglycan-type cadherin-like domain-containing protein</fullName>
    </recommendedName>
</protein>
<dbReference type="AlphaFoldDB" id="A0A1F4TRC6"/>
<dbReference type="STRING" id="1802583.A2311_00365"/>
<keyword evidence="1" id="KW-0732">Signal</keyword>
<sequence>MLKKALVLILLGLALCGAALAAPQQLPPYPTGYWVYGTLAKGGASNAAGYKVVVYTKSGEPAEGFSYGVSDANGKFFINVMDDLRLLPMTPSTPYYIGVVAKLDTTTNKYFGVNQADLGQITPYLNELDLRNNSKQIDLALVEGQGITDPVELTITTPSLPSGVINKPYLQENGQGVFLTATGGQTPYTWTIVAGRLPTGLSLITDQGKISGTPTVGETQTFTVQVTDSGNPAKSSLKSFTLTILTEPPYVLKDNGWIRNSNIARVGNSLLLTWDYAPYNTSDGVMIYYTDNDITNNYTNGPENLPSESSYIDSPIVLNKPVKEYTITNIANKYFATDNKSHFFRIVPYPLATGTTSFLDDINNSITLGKTATIIETADKYRFASLPFMEDQFQLSKLVGDQLGDGGEFLWWGGTSYGGATYAGGKWIGNDKPLRLGEGFILRAKAAKTLALVGRIGTILSETGKDPERACKAGEYKLIGYPWPAARYFQYLSIIAIDGDDLLSWSFAPQAFEGATFSGGNWRGAAGIDQLSLGDPRFYRPKQDNVWRISVPWEPKLE</sequence>
<dbReference type="Gene3D" id="2.60.40.10">
    <property type="entry name" value="Immunoglobulins"/>
    <property type="match status" value="1"/>
</dbReference>